<dbReference type="HOGENOM" id="CLU_015275_0_0_6"/>
<dbReference type="AlphaFoldDB" id="G3ITW7"/>
<dbReference type="Gene3D" id="3.90.930.1">
    <property type="match status" value="1"/>
</dbReference>
<dbReference type="PANTHER" id="PTHR32305:SF15">
    <property type="entry name" value="PROTEIN RHSA-RELATED"/>
    <property type="match status" value="1"/>
</dbReference>
<evidence type="ECO:0000256" key="1">
    <source>
        <dbReference type="SAM" id="Phobius"/>
    </source>
</evidence>
<dbReference type="PANTHER" id="PTHR32305">
    <property type="match status" value="1"/>
</dbReference>
<dbReference type="InterPro" id="IPR031325">
    <property type="entry name" value="RHS_repeat"/>
</dbReference>
<dbReference type="Pfam" id="PF05593">
    <property type="entry name" value="RHS_repeat"/>
    <property type="match status" value="4"/>
</dbReference>
<proteinExistence type="predicted"/>
<dbReference type="InterPro" id="IPR050708">
    <property type="entry name" value="T6SS_VgrG/RHS"/>
</dbReference>
<dbReference type="STRING" id="697282.Mettu_0210"/>
<dbReference type="Gene3D" id="2.180.10.10">
    <property type="entry name" value="RHS repeat-associated core"/>
    <property type="match status" value="2"/>
</dbReference>
<keyword evidence="3" id="KW-1185">Reference proteome</keyword>
<keyword evidence="1" id="KW-1133">Transmembrane helix</keyword>
<dbReference type="OrthoDB" id="7030285at2"/>
<feature type="transmembrane region" description="Helical" evidence="1">
    <location>
        <begin position="38"/>
        <end position="57"/>
    </location>
</feature>
<sequence>MKIRNQSAQKNVDCPLLSCSSLWYEHHTPKAGVMRLRGIPFILLIFGAFFQITAGAVEPIIDPVTVGYTWQGPDGGRGNAATRDQSIADAISFLLSDMPRAVAADCAPHVYYYTDKPGWDGYLQLFSKTTAGAMCLYKDGPAEASLGRAATCPDGYRGGYVDQVWKCLPYKSPKTDKNRGQTCTSVGNPVNPGIGNKFQTTTDYSGHWSSGLVFFRSYNSFEPHNVAHVRFAYFQRIDVSGSTAVLSRPNGSILYFVQSGNNWIADSDIVSRLVRLTDSVGGLTGWRYTSEDDSEETYDADGKLLIIKSRAGVTQTLTYSDAATPTTVAPRANLLIRVADPFGHSLNFTYDTAGRLVTLTDPVGGLYRYAYDALRQLPQISNLTSVIYPDSKARNYLYNEPSNTAGADLPNALTGVIDENGARYATYQYDATGKAISTEHAGGVEKYQLTYSTDVNGNPLSTSITAPLGSVYSQTFQTVLGVVKSTGQSQPAGSGCAAAANNLTYDANGNVASRTDFNGNRTNYTYDLTRNLETSRTEGLTSSGATTQATRTITTVWHPTFRLPVQITNGNQQTTYAYNSQGDITQKTITDLSANTTRSWNTAYTYSAVPGVLLQKVEDGPRTDVSDLTTYDYYPADAACQGGQLGCRGQLMQITDALGHITRLTRYSANGQLEELTDSNGLVMKMAYDVRQRLTSLDAGGETTIYSYDPAGQVTRVTRPDGAYLAYSYDAAHRLIKTQDNLGNTLTYTLDAMGNRIKEEAYDPGGQLARTQSRVYDALSRLQNLVLPQ</sequence>
<dbReference type="InterPro" id="IPR006530">
    <property type="entry name" value="YD"/>
</dbReference>
<gene>
    <name evidence="2" type="ORF">Mettu_0210</name>
</gene>
<name>G3ITW7_METTV</name>
<reference evidence="2 3" key="1">
    <citation type="submission" date="2011-06" db="EMBL/GenBank/DDBJ databases">
        <title>Genomic sequence of Methylobacter tundripaludum SV96.</title>
        <authorList>
            <consortium name="US DOE Joint Genome Institute"/>
            <person name="Lucas S."/>
            <person name="Han J."/>
            <person name="Lapidus A."/>
            <person name="Cheng J.-F."/>
            <person name="Goodwin L."/>
            <person name="Pitluck S."/>
            <person name="Held B."/>
            <person name="Detter J.C."/>
            <person name="Han C."/>
            <person name="Tapia R."/>
            <person name="Land M."/>
            <person name="Hauser L."/>
            <person name="Kyrpides N."/>
            <person name="Ivanova N."/>
            <person name="Ovchinnikova G."/>
            <person name="Pagani I."/>
            <person name="Klotz M.G."/>
            <person name="Dispirito A.A."/>
            <person name="Murrell J.C."/>
            <person name="Dunfield P."/>
            <person name="Kalyuzhnaya M.G."/>
            <person name="Svenning M."/>
            <person name="Trotsenko Y.A."/>
            <person name="Stein L.Y."/>
            <person name="Woyke T."/>
        </authorList>
    </citation>
    <scope>NUCLEOTIDE SEQUENCE [LARGE SCALE GENOMIC DNA]</scope>
    <source>
        <strain evidence="3">ATCC BAA-1195 / DSM 17260 / SV96</strain>
    </source>
</reference>
<evidence type="ECO:0000313" key="2">
    <source>
        <dbReference type="EMBL" id="EGW21450.1"/>
    </source>
</evidence>
<evidence type="ECO:0000313" key="3">
    <source>
        <dbReference type="Proteomes" id="UP000004664"/>
    </source>
</evidence>
<accession>G3ITW7</accession>
<dbReference type="NCBIfam" id="TIGR01643">
    <property type="entry name" value="YD_repeat_2x"/>
    <property type="match status" value="4"/>
</dbReference>
<organism evidence="2 3">
    <name type="scientific">Methylobacter tundripaludum (strain ATCC BAA-1195 / DSM 17260 / SV96)</name>
    <dbReference type="NCBI Taxonomy" id="697282"/>
    <lineage>
        <taxon>Bacteria</taxon>
        <taxon>Pseudomonadati</taxon>
        <taxon>Pseudomonadota</taxon>
        <taxon>Gammaproteobacteria</taxon>
        <taxon>Methylococcales</taxon>
        <taxon>Methylococcaceae</taxon>
        <taxon>Methylobacter</taxon>
    </lineage>
</organism>
<keyword evidence="1" id="KW-0472">Membrane</keyword>
<dbReference type="Proteomes" id="UP000004664">
    <property type="component" value="Unassembled WGS sequence"/>
</dbReference>
<dbReference type="eggNOG" id="COG3209">
    <property type="taxonomic scope" value="Bacteria"/>
</dbReference>
<dbReference type="EMBL" id="JH109152">
    <property type="protein sequence ID" value="EGW21450.1"/>
    <property type="molecule type" value="Genomic_DNA"/>
</dbReference>
<keyword evidence="1" id="KW-0812">Transmembrane</keyword>
<protein>
    <submittedName>
        <fullName evidence="2">YD repeat protein</fullName>
    </submittedName>
</protein>